<dbReference type="Proteomes" id="UP000095281">
    <property type="component" value="Unplaced"/>
</dbReference>
<keyword evidence="1" id="KW-1185">Reference proteome</keyword>
<protein>
    <submittedName>
        <fullName evidence="2">Uncharacterized protein</fullName>
    </submittedName>
</protein>
<proteinExistence type="predicted"/>
<name>A0A1I8B2L8_MELHA</name>
<reference evidence="2" key="1">
    <citation type="submission" date="2016-11" db="UniProtKB">
        <authorList>
            <consortium name="WormBaseParasite"/>
        </authorList>
    </citation>
    <scope>IDENTIFICATION</scope>
</reference>
<sequence length="55" mass="6355">MALVGYFSINKNTLSDDFNKCNKNKINCIAFFHISARNDTSYAFFDPDLENIIME</sequence>
<dbReference type="AlphaFoldDB" id="A0A1I8B2L8"/>
<evidence type="ECO:0000313" key="2">
    <source>
        <dbReference type="WBParaSite" id="MhA1_Contig1237.frz3.gene11"/>
    </source>
</evidence>
<accession>A0A1I8B2L8</accession>
<organism evidence="1 2">
    <name type="scientific">Meloidogyne hapla</name>
    <name type="common">Root-knot nematode worm</name>
    <dbReference type="NCBI Taxonomy" id="6305"/>
    <lineage>
        <taxon>Eukaryota</taxon>
        <taxon>Metazoa</taxon>
        <taxon>Ecdysozoa</taxon>
        <taxon>Nematoda</taxon>
        <taxon>Chromadorea</taxon>
        <taxon>Rhabditida</taxon>
        <taxon>Tylenchina</taxon>
        <taxon>Tylenchomorpha</taxon>
        <taxon>Tylenchoidea</taxon>
        <taxon>Meloidogynidae</taxon>
        <taxon>Meloidogyninae</taxon>
        <taxon>Meloidogyne</taxon>
    </lineage>
</organism>
<evidence type="ECO:0000313" key="1">
    <source>
        <dbReference type="Proteomes" id="UP000095281"/>
    </source>
</evidence>
<dbReference type="WBParaSite" id="MhA1_Contig1237.frz3.gene11">
    <property type="protein sequence ID" value="MhA1_Contig1237.frz3.gene11"/>
    <property type="gene ID" value="MhA1_Contig1237.frz3.gene11"/>
</dbReference>